<feature type="region of interest" description="Disordered" evidence="1">
    <location>
        <begin position="319"/>
        <end position="338"/>
    </location>
</feature>
<feature type="compositionally biased region" description="Polar residues" evidence="1">
    <location>
        <begin position="325"/>
        <end position="338"/>
    </location>
</feature>
<evidence type="ECO:0000313" key="2">
    <source>
        <dbReference type="EMBL" id="KZX14312.1"/>
    </source>
</evidence>
<evidence type="ECO:0000256" key="1">
    <source>
        <dbReference type="SAM" id="MobiDB-lite"/>
    </source>
</evidence>
<dbReference type="EMBL" id="LWMV01000105">
    <property type="protein sequence ID" value="KZX14312.1"/>
    <property type="molecule type" value="Genomic_DNA"/>
</dbReference>
<reference evidence="2 3" key="1">
    <citation type="submission" date="2016-04" db="EMBL/GenBank/DDBJ databases">
        <title>Genome sequence of Methanobrevibacter curvatus DSM 11111.</title>
        <authorList>
            <person name="Poehlein A."/>
            <person name="Seedorf H."/>
            <person name="Daniel R."/>
        </authorList>
    </citation>
    <scope>NUCLEOTIDE SEQUENCE [LARGE SCALE GENOMIC DNA]</scope>
    <source>
        <strain evidence="2 3">DSM 11111</strain>
    </source>
</reference>
<comment type="caution">
    <text evidence="2">The sequence shown here is derived from an EMBL/GenBank/DDBJ whole genome shotgun (WGS) entry which is preliminary data.</text>
</comment>
<sequence>MSINLLRTNNKAPNRIMLNGKSIKKIMLNGEIVYENVITFTVHNDFTYNQWATNNPNNDYTHVFIENGHYGNDEEINLTDTGTKIINGESNNVYINARFKFNTIDEQSSIKNLTMDGTNVTPHFYQQYLFRNCCNLENITITNYNDQTEGSNHAFANYMFYNCINLHNIIIENCILGGRDVGSHWRSFCGIDNLDGLIFRNNIIRTHPYVFYALFRSYDIYTCKNINNVLIENNTGTKMLFLENGSLRFSNFSNIKIKVDNITDFYGLDSVDGVDNVKICIGGGKTVHTQIKNCNNVSNCNLTSSYVTYNNSRNNNGVLIGSNGDGESNTVSSNPCGG</sequence>
<dbReference type="STRING" id="49547.MBCUR_05360"/>
<organism evidence="2 3">
    <name type="scientific">Methanobrevibacter curvatus</name>
    <dbReference type="NCBI Taxonomy" id="49547"/>
    <lineage>
        <taxon>Archaea</taxon>
        <taxon>Methanobacteriati</taxon>
        <taxon>Methanobacteriota</taxon>
        <taxon>Methanomada group</taxon>
        <taxon>Methanobacteria</taxon>
        <taxon>Methanobacteriales</taxon>
        <taxon>Methanobacteriaceae</taxon>
        <taxon>Methanobrevibacter</taxon>
    </lineage>
</organism>
<accession>A0A166CAU8</accession>
<name>A0A166CAU8_9EURY</name>
<proteinExistence type="predicted"/>
<evidence type="ECO:0000313" key="3">
    <source>
        <dbReference type="Proteomes" id="UP000077245"/>
    </source>
</evidence>
<dbReference type="AlphaFoldDB" id="A0A166CAU8"/>
<dbReference type="Proteomes" id="UP000077245">
    <property type="component" value="Unassembled WGS sequence"/>
</dbReference>
<keyword evidence="3" id="KW-1185">Reference proteome</keyword>
<dbReference type="RefSeq" id="WP_067089862.1">
    <property type="nucleotide sequence ID" value="NZ_LWMV01000105.1"/>
</dbReference>
<protein>
    <submittedName>
        <fullName evidence="2">Uncharacterized protein</fullName>
    </submittedName>
</protein>
<dbReference type="PATRIC" id="fig|49547.3.peg.561"/>
<gene>
    <name evidence="2" type="ORF">MBCUR_05360</name>
</gene>